<dbReference type="GO" id="GO:0008757">
    <property type="term" value="F:S-adenosylmethionine-dependent methyltransferase activity"/>
    <property type="evidence" value="ECO:0007669"/>
    <property type="project" value="InterPro"/>
</dbReference>
<dbReference type="GO" id="GO:0032259">
    <property type="term" value="P:methylation"/>
    <property type="evidence" value="ECO:0007669"/>
    <property type="project" value="UniProtKB-KW"/>
</dbReference>
<dbReference type="PANTHER" id="PTHR43591">
    <property type="entry name" value="METHYLTRANSFERASE"/>
    <property type="match status" value="1"/>
</dbReference>
<evidence type="ECO:0000259" key="1">
    <source>
        <dbReference type="Pfam" id="PF08241"/>
    </source>
</evidence>
<accession>A0A419T896</accession>
<dbReference type="SUPFAM" id="SSF53335">
    <property type="entry name" value="S-adenosyl-L-methionine-dependent methyltransferases"/>
    <property type="match status" value="1"/>
</dbReference>
<keyword evidence="2" id="KW-0830">Ubiquinone</keyword>
<dbReference type="PANTHER" id="PTHR43591:SF24">
    <property type="entry name" value="2-METHOXY-6-POLYPRENYL-1,4-BENZOQUINOL METHYLASE, MITOCHONDRIAL"/>
    <property type="match status" value="1"/>
</dbReference>
<dbReference type="InterPro" id="IPR029063">
    <property type="entry name" value="SAM-dependent_MTases_sf"/>
</dbReference>
<keyword evidence="3" id="KW-1185">Reference proteome</keyword>
<gene>
    <name evidence="2" type="ORF">BET01_14170</name>
</gene>
<name>A0A419T896_9FIRM</name>
<keyword evidence="2" id="KW-0489">Methyltransferase</keyword>
<sequence length="249" mass="28965">MLFEENKTYWTNRTSGYSKVNEKELSSEQKEKWLAAIIPHFPGERKHIKILDMGTGPGFFAIILAEAGFQVTAVDCTESMIEQAKLNAGDLKDEITWVLSNAEQTGLESETFDAVVSRNLTWNLRSPEKAYEEWLRILKKGGILLNFDANWYQYLYDDEKRKGYELDRKRVEDNCLEDHYTCTDIDAMEAIARKLPLSRRFRPQWDMDVLKKLSLTKVEADLSIWKRVWSEEEKVNYGSTPMFSILAVK</sequence>
<protein>
    <submittedName>
        <fullName evidence="2">Ubiquinone biosynthesis methyltransferase UbiE</fullName>
    </submittedName>
</protein>
<dbReference type="OrthoDB" id="5522265at2"/>
<organism evidence="2 3">
    <name type="scientific">Lacrimispora algidixylanolytica</name>
    <dbReference type="NCBI Taxonomy" id="94868"/>
    <lineage>
        <taxon>Bacteria</taxon>
        <taxon>Bacillati</taxon>
        <taxon>Bacillota</taxon>
        <taxon>Clostridia</taxon>
        <taxon>Lachnospirales</taxon>
        <taxon>Lachnospiraceae</taxon>
        <taxon>Lacrimispora</taxon>
    </lineage>
</organism>
<feature type="domain" description="Methyltransferase type 11" evidence="1">
    <location>
        <begin position="51"/>
        <end position="145"/>
    </location>
</feature>
<dbReference type="AlphaFoldDB" id="A0A419T896"/>
<evidence type="ECO:0000313" key="3">
    <source>
        <dbReference type="Proteomes" id="UP000284277"/>
    </source>
</evidence>
<dbReference type="EMBL" id="MCIA01000006">
    <property type="protein sequence ID" value="RKD33669.1"/>
    <property type="molecule type" value="Genomic_DNA"/>
</dbReference>
<dbReference type="RefSeq" id="WP_120195728.1">
    <property type="nucleotide sequence ID" value="NZ_MCIA01000006.1"/>
</dbReference>
<comment type="caution">
    <text evidence="2">The sequence shown here is derived from an EMBL/GenBank/DDBJ whole genome shotgun (WGS) entry which is preliminary data.</text>
</comment>
<proteinExistence type="predicted"/>
<keyword evidence="2" id="KW-0808">Transferase</keyword>
<dbReference type="Pfam" id="PF08241">
    <property type="entry name" value="Methyltransf_11"/>
    <property type="match status" value="1"/>
</dbReference>
<dbReference type="InterPro" id="IPR013216">
    <property type="entry name" value="Methyltransf_11"/>
</dbReference>
<dbReference type="Proteomes" id="UP000284277">
    <property type="component" value="Unassembled WGS sequence"/>
</dbReference>
<reference evidence="2 3" key="1">
    <citation type="submission" date="2016-08" db="EMBL/GenBank/DDBJ databases">
        <title>A new outlook on sporulation: Clostridium algidixylanolyticum.</title>
        <authorList>
            <person name="Poppleton D.I."/>
            <person name="Gribaldo S."/>
        </authorList>
    </citation>
    <scope>NUCLEOTIDE SEQUENCE [LARGE SCALE GENOMIC DNA]</scope>
    <source>
        <strain evidence="2 3">SPL73</strain>
    </source>
</reference>
<dbReference type="CDD" id="cd02440">
    <property type="entry name" value="AdoMet_MTases"/>
    <property type="match status" value="1"/>
</dbReference>
<dbReference type="Gene3D" id="3.40.50.150">
    <property type="entry name" value="Vaccinia Virus protein VP39"/>
    <property type="match status" value="1"/>
</dbReference>
<evidence type="ECO:0000313" key="2">
    <source>
        <dbReference type="EMBL" id="RKD33669.1"/>
    </source>
</evidence>